<organism evidence="5 6">
    <name type="scientific">Rathayibacter tanaceti</name>
    <dbReference type="NCBI Taxonomy" id="1671680"/>
    <lineage>
        <taxon>Bacteria</taxon>
        <taxon>Bacillati</taxon>
        <taxon>Actinomycetota</taxon>
        <taxon>Actinomycetes</taxon>
        <taxon>Micrococcales</taxon>
        <taxon>Microbacteriaceae</taxon>
        <taxon>Rathayibacter</taxon>
    </lineage>
</organism>
<dbReference type="RefSeq" id="WP_068212287.1">
    <property type="nucleotide sequence ID" value="NZ_LIIN01000105.1"/>
</dbReference>
<name>A0A166HCT1_9MICO</name>
<evidence type="ECO:0000313" key="6">
    <source>
        <dbReference type="Proteomes" id="UP000076717"/>
    </source>
</evidence>
<evidence type="ECO:0000313" key="5">
    <source>
        <dbReference type="EMBL" id="KZX20366.1"/>
    </source>
</evidence>
<feature type="modified residue" description="4-aspartylphosphate" evidence="2">
    <location>
        <position position="54"/>
    </location>
</feature>
<dbReference type="PANTHER" id="PTHR44591">
    <property type="entry name" value="STRESS RESPONSE REGULATOR PROTEIN 1"/>
    <property type="match status" value="1"/>
</dbReference>
<evidence type="ECO:0000256" key="2">
    <source>
        <dbReference type="PROSITE-ProRule" id="PRU00169"/>
    </source>
</evidence>
<dbReference type="GO" id="GO:0000160">
    <property type="term" value="P:phosphorelay signal transduction system"/>
    <property type="evidence" value="ECO:0007669"/>
    <property type="project" value="InterPro"/>
</dbReference>
<dbReference type="Proteomes" id="UP000076717">
    <property type="component" value="Unassembled WGS sequence"/>
</dbReference>
<dbReference type="AlphaFoldDB" id="A0A166HCT1"/>
<evidence type="ECO:0000256" key="3">
    <source>
        <dbReference type="SAM" id="MobiDB-lite"/>
    </source>
</evidence>
<keyword evidence="6" id="KW-1185">Reference proteome</keyword>
<dbReference type="InterPro" id="IPR050595">
    <property type="entry name" value="Bact_response_regulator"/>
</dbReference>
<evidence type="ECO:0000256" key="1">
    <source>
        <dbReference type="ARBA" id="ARBA00022553"/>
    </source>
</evidence>
<dbReference type="Pfam" id="PF00072">
    <property type="entry name" value="Response_reg"/>
    <property type="match status" value="1"/>
</dbReference>
<evidence type="ECO:0000259" key="4">
    <source>
        <dbReference type="PROSITE" id="PS50110"/>
    </source>
</evidence>
<dbReference type="SUPFAM" id="SSF52172">
    <property type="entry name" value="CheY-like"/>
    <property type="match status" value="1"/>
</dbReference>
<dbReference type="SMART" id="SM00448">
    <property type="entry name" value="REC"/>
    <property type="match status" value="1"/>
</dbReference>
<reference evidence="5 6" key="1">
    <citation type="submission" date="2015-08" db="EMBL/GenBank/DDBJ databases">
        <title>Draft Genome Sequence of Rathayibacter sp. Strain VKM Ac-2596 Isolated from Leaf Gall Induced by Plant-Parasitic Nematodes.</title>
        <authorList>
            <person name="Vasilenko O.V."/>
            <person name="Starodumova I.P."/>
            <person name="Tarlachkov S.V."/>
            <person name="Dorofeeva L.V."/>
            <person name="Evtushenko L.I."/>
        </authorList>
    </citation>
    <scope>NUCLEOTIDE SEQUENCE [LARGE SCALE GENOMIC DNA]</scope>
    <source>
        <strain evidence="5 6">VKM Ac-2596</strain>
    </source>
</reference>
<dbReference type="PANTHER" id="PTHR44591:SF3">
    <property type="entry name" value="RESPONSE REGULATORY DOMAIN-CONTAINING PROTEIN"/>
    <property type="match status" value="1"/>
</dbReference>
<proteinExistence type="predicted"/>
<feature type="compositionally biased region" description="Low complexity" evidence="3">
    <location>
        <begin position="113"/>
        <end position="123"/>
    </location>
</feature>
<dbReference type="InterPro" id="IPR001789">
    <property type="entry name" value="Sig_transdc_resp-reg_receiver"/>
</dbReference>
<accession>A0A166HCT1</accession>
<feature type="compositionally biased region" description="Basic residues" evidence="3">
    <location>
        <begin position="101"/>
        <end position="112"/>
    </location>
</feature>
<gene>
    <name evidence="5" type="ORF">ACH61_02514</name>
</gene>
<feature type="region of interest" description="Disordered" evidence="3">
    <location>
        <begin position="101"/>
        <end position="128"/>
    </location>
</feature>
<protein>
    <submittedName>
        <fullName evidence="5">Response regulator FixJ</fullName>
    </submittedName>
</protein>
<dbReference type="EMBL" id="LIIN01000105">
    <property type="protein sequence ID" value="KZX20366.1"/>
    <property type="molecule type" value="Genomic_DNA"/>
</dbReference>
<feature type="domain" description="Response regulatory" evidence="4">
    <location>
        <begin position="5"/>
        <end position="118"/>
    </location>
</feature>
<dbReference type="PROSITE" id="PS50110">
    <property type="entry name" value="RESPONSE_REGULATORY"/>
    <property type="match status" value="1"/>
</dbReference>
<sequence length="211" mass="22859">MTPGRALVVDDDIVSRLVLSRLLRRSEWVVEEVEDVPEALAALAGGVFDLIVSDYRLSSGTGIDILASLDGLADPPPFVLVTGILERVACRRASRRRLLRVSRSRSARRRSGARSSASSASAGSDGGELSTPAFWRACRSPPRPSAPTAHRFDFCVNAPARRALPRGRDSLMRTDVIAADREFRRSLGEEERLERVAAGGDGPVLLQLSGR</sequence>
<dbReference type="Gene3D" id="3.40.50.2300">
    <property type="match status" value="1"/>
</dbReference>
<keyword evidence="1 2" id="KW-0597">Phosphoprotein</keyword>
<dbReference type="InterPro" id="IPR011006">
    <property type="entry name" value="CheY-like_superfamily"/>
</dbReference>
<comment type="caution">
    <text evidence="5">The sequence shown here is derived from an EMBL/GenBank/DDBJ whole genome shotgun (WGS) entry which is preliminary data.</text>
</comment>